<feature type="compositionally biased region" description="Polar residues" evidence="1">
    <location>
        <begin position="584"/>
        <end position="593"/>
    </location>
</feature>
<feature type="compositionally biased region" description="Low complexity" evidence="1">
    <location>
        <begin position="323"/>
        <end position="334"/>
    </location>
</feature>
<feature type="region of interest" description="Disordered" evidence="1">
    <location>
        <begin position="313"/>
        <end position="443"/>
    </location>
</feature>
<evidence type="ECO:0000313" key="3">
    <source>
        <dbReference type="Proteomes" id="UP001201812"/>
    </source>
</evidence>
<proteinExistence type="predicted"/>
<dbReference type="SUPFAM" id="SSF47095">
    <property type="entry name" value="HMG-box"/>
    <property type="match status" value="1"/>
</dbReference>
<feature type="compositionally biased region" description="Pro residues" evidence="1">
    <location>
        <begin position="124"/>
        <end position="135"/>
    </location>
</feature>
<dbReference type="Proteomes" id="UP001201812">
    <property type="component" value="Unassembled WGS sequence"/>
</dbReference>
<protein>
    <submittedName>
        <fullName evidence="2">Uncharacterized protein</fullName>
    </submittedName>
</protein>
<dbReference type="EMBL" id="JAKKPZ010000001">
    <property type="protein sequence ID" value="KAI1729590.1"/>
    <property type="molecule type" value="Genomic_DNA"/>
</dbReference>
<organism evidence="2 3">
    <name type="scientific">Ditylenchus destructor</name>
    <dbReference type="NCBI Taxonomy" id="166010"/>
    <lineage>
        <taxon>Eukaryota</taxon>
        <taxon>Metazoa</taxon>
        <taxon>Ecdysozoa</taxon>
        <taxon>Nematoda</taxon>
        <taxon>Chromadorea</taxon>
        <taxon>Rhabditida</taxon>
        <taxon>Tylenchina</taxon>
        <taxon>Tylenchomorpha</taxon>
        <taxon>Sphaerularioidea</taxon>
        <taxon>Anguinidae</taxon>
        <taxon>Anguininae</taxon>
        <taxon>Ditylenchus</taxon>
    </lineage>
</organism>
<gene>
    <name evidence="2" type="ORF">DdX_01839</name>
</gene>
<name>A0AAD4RE62_9BILA</name>
<feature type="region of interest" description="Disordered" evidence="1">
    <location>
        <begin position="112"/>
        <end position="135"/>
    </location>
</feature>
<feature type="region of interest" description="Disordered" evidence="1">
    <location>
        <begin position="516"/>
        <end position="544"/>
    </location>
</feature>
<feature type="compositionally biased region" description="Pro residues" evidence="1">
    <location>
        <begin position="335"/>
        <end position="350"/>
    </location>
</feature>
<feature type="compositionally biased region" description="Basic residues" evidence="1">
    <location>
        <begin position="112"/>
        <end position="123"/>
    </location>
</feature>
<reference evidence="2" key="1">
    <citation type="submission" date="2022-01" db="EMBL/GenBank/DDBJ databases">
        <title>Genome Sequence Resource for Two Populations of Ditylenchus destructor, the Migratory Endoparasitic Phytonematode.</title>
        <authorList>
            <person name="Zhang H."/>
            <person name="Lin R."/>
            <person name="Xie B."/>
        </authorList>
    </citation>
    <scope>NUCLEOTIDE SEQUENCE</scope>
    <source>
        <strain evidence="2">BazhouSP</strain>
    </source>
</reference>
<feature type="compositionally biased region" description="Pro residues" evidence="1">
    <location>
        <begin position="432"/>
        <end position="443"/>
    </location>
</feature>
<keyword evidence="3" id="KW-1185">Reference proteome</keyword>
<feature type="compositionally biased region" description="Pro residues" evidence="1">
    <location>
        <begin position="359"/>
        <end position="380"/>
    </location>
</feature>
<dbReference type="CDD" id="cd00084">
    <property type="entry name" value="HMG-box_SF"/>
    <property type="match status" value="1"/>
</dbReference>
<accession>A0AAD4RE62</accession>
<dbReference type="InterPro" id="IPR036910">
    <property type="entry name" value="HMG_box_dom_sf"/>
</dbReference>
<dbReference type="Gene3D" id="1.10.30.10">
    <property type="entry name" value="High mobility group box domain"/>
    <property type="match status" value="1"/>
</dbReference>
<feature type="compositionally biased region" description="Polar residues" evidence="1">
    <location>
        <begin position="603"/>
        <end position="623"/>
    </location>
</feature>
<comment type="caution">
    <text evidence="2">The sequence shown here is derived from an EMBL/GenBank/DDBJ whole genome shotgun (WGS) entry which is preliminary data.</text>
</comment>
<evidence type="ECO:0000256" key="1">
    <source>
        <dbReference type="SAM" id="MobiDB-lite"/>
    </source>
</evidence>
<feature type="region of interest" description="Disordered" evidence="1">
    <location>
        <begin position="560"/>
        <end position="623"/>
    </location>
</feature>
<dbReference type="AlphaFoldDB" id="A0AAD4RE62"/>
<dbReference type="PRINTS" id="PR01217">
    <property type="entry name" value="PRICHEXTENSN"/>
</dbReference>
<feature type="compositionally biased region" description="Basic and acidic residues" evidence="1">
    <location>
        <begin position="560"/>
        <end position="572"/>
    </location>
</feature>
<evidence type="ECO:0000313" key="2">
    <source>
        <dbReference type="EMBL" id="KAI1729590.1"/>
    </source>
</evidence>
<sequence>MHGFVNANALVKWMGGSVSIGNAMSRYVSFPFIISFRNIRRENSTDSNLTGSEEIASNLTPKTSGTFSVVFSSRRRSDKHTRRKDLDSLLSREIVAKLKELHFKSCNCHKKQLRAQSKRRTRPPKPTPCTGPGCPPPFPPTAAPAPASSVAPVPGPVPSSGCYYVEPPPPTPCPETIPTPAPAYVVVPPPAPAYPVAPPVYVTPPPMPPLPPQPAYVTSPPASYPTAPPQPKPEGCGCALVQPCFICPCLPSCHPVHASQCPCNVDHSRPFICPRGYTDGILNPPFDDFEELRLLMSQGFRFLDSLNSTLPPCAPKPPLPSNQYPIQPPQGQYPQVPPSQYPLPPIPQSPSSPALPGYIQPPPSEYPQAPPSVAIIPPPASQSSRTGYIQSPPEIVIGPQTGYVPEQPPQDQYILPRPSEPVLQYPPHIDIHPPPSGQYPSAPSPIPGCPLPCQIPCSPPEQSPCQFLPLCPPSGGYPVPPQPSYVQSQPLQPEYQLPPTQNQYQLGQVDMFGQHRHPSAKEVTAGDGAGWEGHKVSSKSSVGQELDTEFNAQMNGAELAEARQERRSKFNRDFQVASMPLYSQDGQNNNQIPNEYAKPPQPGYNTAPPSTESSTITNLTSSTEPTSLALKCNRLSNSQTISHRKKLFAAMPPKAKITDADHANKELFKSITRASMKTLSGYRLFTKENGPKFVGTGPSGSYLRDVAKAWSELPDAEKAKWNTIAADIKQKSRRFGRSKSR</sequence>